<accession>A0A934JJ47</accession>
<keyword evidence="2" id="KW-1185">Reference proteome</keyword>
<gene>
    <name evidence="1" type="ORF">I8J31_03460</name>
</gene>
<organism evidence="1 2">
    <name type="scientific">Marinomonas transparens</name>
    <dbReference type="NCBI Taxonomy" id="2795388"/>
    <lineage>
        <taxon>Bacteria</taxon>
        <taxon>Pseudomonadati</taxon>
        <taxon>Pseudomonadota</taxon>
        <taxon>Gammaproteobacteria</taxon>
        <taxon>Oceanospirillales</taxon>
        <taxon>Oceanospirillaceae</taxon>
        <taxon>Marinomonas</taxon>
    </lineage>
</organism>
<dbReference type="Proteomes" id="UP000628710">
    <property type="component" value="Unassembled WGS sequence"/>
</dbReference>
<comment type="caution">
    <text evidence="1">The sequence shown here is derived from an EMBL/GenBank/DDBJ whole genome shotgun (WGS) entry which is preliminary data.</text>
</comment>
<evidence type="ECO:0000313" key="1">
    <source>
        <dbReference type="EMBL" id="MBJ7536731.1"/>
    </source>
</evidence>
<dbReference type="SUPFAM" id="SSF51197">
    <property type="entry name" value="Clavaminate synthase-like"/>
    <property type="match status" value="1"/>
</dbReference>
<proteinExistence type="predicted"/>
<dbReference type="Pfam" id="PF23169">
    <property type="entry name" value="HalD"/>
    <property type="match status" value="1"/>
</dbReference>
<dbReference type="RefSeq" id="WP_199466905.1">
    <property type="nucleotide sequence ID" value="NZ_JAEMNX010000002.1"/>
</dbReference>
<dbReference type="Gene3D" id="2.60.120.620">
    <property type="entry name" value="q2cbj1_9rhob like domain"/>
    <property type="match status" value="1"/>
</dbReference>
<name>A0A934JJ47_9GAMM</name>
<evidence type="ECO:0000313" key="2">
    <source>
        <dbReference type="Proteomes" id="UP000628710"/>
    </source>
</evidence>
<evidence type="ECO:0008006" key="3">
    <source>
        <dbReference type="Google" id="ProtNLM"/>
    </source>
</evidence>
<dbReference type="AlphaFoldDB" id="A0A934JJ47"/>
<reference evidence="1" key="1">
    <citation type="submission" date="2020-12" db="EMBL/GenBank/DDBJ databases">
        <title>Marinomonas arctica sp. nov., a psychrotolerant bacterium isolated from the Arctic.</title>
        <authorList>
            <person name="Zhang Y."/>
        </authorList>
    </citation>
    <scope>NUCLEOTIDE SEQUENCE</scope>
    <source>
        <strain evidence="1">C1424</strain>
    </source>
</reference>
<protein>
    <recommendedName>
        <fullName evidence="3">Fe2OG dioxygenase domain-containing protein</fullName>
    </recommendedName>
</protein>
<dbReference type="InterPro" id="IPR056470">
    <property type="entry name" value="BesD/HalB-like"/>
</dbReference>
<dbReference type="EMBL" id="JAEMNX010000002">
    <property type="protein sequence ID" value="MBJ7536731.1"/>
    <property type="molecule type" value="Genomic_DNA"/>
</dbReference>
<sequence>MSSYNNIYDKFSQRLSGTISDFSELQLANLKEKFKTCGLVNVRNILSKDMWKQLVSETNNIVKEHGIKRNISLEHSDNTRRALTTVGNELCRNNGPCMSAIYDNEAFLNFISEIAGERVSIFPNPVEQLAVSLMTEPGDTHGWHWDDCSFALIWMIECPPPSFGGFTQLVPNTGHEKGKTNIFEVLTQHSIESHYFPQESFYFFRSGNFLHQVHPLVKPTRRLIINMDFVSDSDLKRKLDTSTTELFY</sequence>